<dbReference type="Gramene" id="TraesCS1A03G0959600.1">
    <property type="protein sequence ID" value="TraesCS1A03G0959600.1.CDS1"/>
    <property type="gene ID" value="TraesCS1A03G0959600"/>
</dbReference>
<dbReference type="Gramene" id="TraesRN1A0101029100.1">
    <property type="protein sequence ID" value="TraesRN1A0101029100.1"/>
    <property type="gene ID" value="TraesRN1A0101029100"/>
</dbReference>
<dbReference type="Gramene" id="TraesCS1A02G394300.1">
    <property type="protein sequence ID" value="TraesCS1A02G394300.1.cds1"/>
    <property type="gene ID" value="TraesCS1A02G394300"/>
</dbReference>
<reference evidence="1" key="1">
    <citation type="submission" date="2018-08" db="EMBL/GenBank/DDBJ databases">
        <authorList>
            <person name="Rossello M."/>
        </authorList>
    </citation>
    <scope>NUCLEOTIDE SEQUENCE [LARGE SCALE GENOMIC DNA]</scope>
    <source>
        <strain evidence="1">cv. Chinese Spring</strain>
    </source>
</reference>
<dbReference type="EnsemblPlants" id="TraesCS1A02G394300.1">
    <property type="protein sequence ID" value="TraesCS1A02G394300.1.cds1"/>
    <property type="gene ID" value="TraesCS1A02G394300"/>
</dbReference>
<evidence type="ECO:0000313" key="1">
    <source>
        <dbReference type="EnsemblPlants" id="TraesCS1A02G394300.1.cds1"/>
    </source>
</evidence>
<dbReference type="Gramene" id="TraesWEE_scaffold_004454_01G000100.1">
    <property type="protein sequence ID" value="TraesWEE_scaffold_004454_01G000100.1"/>
    <property type="gene ID" value="TraesWEE_scaffold_004454_01G000100"/>
</dbReference>
<dbReference type="Proteomes" id="UP000019116">
    <property type="component" value="Chromosome 1A"/>
</dbReference>
<name>A0A3B5Y612_WHEAT</name>
<protein>
    <submittedName>
        <fullName evidence="1">Uncharacterized protein</fullName>
    </submittedName>
</protein>
<dbReference type="SMR" id="A0A3B5Y612"/>
<organism evidence="1">
    <name type="scientific">Triticum aestivum</name>
    <name type="common">Wheat</name>
    <dbReference type="NCBI Taxonomy" id="4565"/>
    <lineage>
        <taxon>Eukaryota</taxon>
        <taxon>Viridiplantae</taxon>
        <taxon>Streptophyta</taxon>
        <taxon>Embryophyta</taxon>
        <taxon>Tracheophyta</taxon>
        <taxon>Spermatophyta</taxon>
        <taxon>Magnoliopsida</taxon>
        <taxon>Liliopsida</taxon>
        <taxon>Poales</taxon>
        <taxon>Poaceae</taxon>
        <taxon>BOP clade</taxon>
        <taxon>Pooideae</taxon>
        <taxon>Triticodae</taxon>
        <taxon>Triticeae</taxon>
        <taxon>Triticinae</taxon>
        <taxon>Triticum</taxon>
    </lineage>
</organism>
<keyword evidence="2" id="KW-1185">Reference proteome</keyword>
<proteinExistence type="predicted"/>
<dbReference type="AlphaFoldDB" id="A0A3B5Y612"/>
<sequence length="380" mass="40740">MVRGCINDQSVRPAAQPRLQSVAWGLVNGEPRHRDCDNERRRDDDRDCEDRFRDKRSAGRLSCWGSVAAATTTMDSRGRSPPPSPRTTSQDIVQIKTSCSAMISPPPSPRTTSRDIIQILPTSSVLSWLCRSTASLNATIRPSKMLDVGEAPDHIVLCTEAHLGPAAFPSSSTEGGLISSNAAMEIALATSDLTDATPEPILDTPTPSPLPHGHEETTPIDHEVTTPIHIPSFHAQTEGQEDTPIFVPRMPALLPSPAMCSTPPRAPKARRKTLAGVTGLQLICHSPRLRAKNKNMPIAKLAEKLLCHRMGIVAEGEQITEAAIAKFASLFQGRLPDIAIAALRALFRLDCDLSAAVEEALVHHGGQGGLDVSDAATGDV</sequence>
<accession>A0A3B5Y612</accession>
<reference evidence="1" key="2">
    <citation type="submission" date="2018-10" db="UniProtKB">
        <authorList>
            <consortium name="EnsemblPlants"/>
        </authorList>
    </citation>
    <scope>IDENTIFICATION</scope>
</reference>
<evidence type="ECO:0000313" key="2">
    <source>
        <dbReference type="Proteomes" id="UP000019116"/>
    </source>
</evidence>